<protein>
    <submittedName>
        <fullName evidence="1">Uncharacterized protein</fullName>
    </submittedName>
</protein>
<evidence type="ECO:0000313" key="1">
    <source>
        <dbReference type="EMBL" id="DAF49014.1"/>
    </source>
</evidence>
<organism evidence="1">
    <name type="scientific">Siphoviridae sp. ctnpt50</name>
    <dbReference type="NCBI Taxonomy" id="2827941"/>
    <lineage>
        <taxon>Viruses</taxon>
        <taxon>Duplodnaviria</taxon>
        <taxon>Heunggongvirae</taxon>
        <taxon>Uroviricota</taxon>
        <taxon>Caudoviricetes</taxon>
    </lineage>
</organism>
<name>A0A8S5SDH0_9CAUD</name>
<proteinExistence type="predicted"/>
<accession>A0A8S5SDH0</accession>
<sequence>MCGRVRESLRPPVYFKKHYLKGVLLNGNL</sequence>
<dbReference type="EMBL" id="BK032577">
    <property type="protein sequence ID" value="DAF49014.1"/>
    <property type="molecule type" value="Genomic_DNA"/>
</dbReference>
<reference evidence="1" key="1">
    <citation type="journal article" date="2021" name="Proc. Natl. Acad. Sci. U.S.A.">
        <title>A Catalog of Tens of Thousands of Viruses from Human Metagenomes Reveals Hidden Associations with Chronic Diseases.</title>
        <authorList>
            <person name="Tisza M.J."/>
            <person name="Buck C.B."/>
        </authorList>
    </citation>
    <scope>NUCLEOTIDE SEQUENCE</scope>
    <source>
        <strain evidence="1">Ctnpt50</strain>
    </source>
</reference>